<sequence>MSAIDSDPAQVLITDLLPENEDFNAFKEEKDIIGYRHILTKYSWFIVVAIVSALLIFITPFNKVEKFPSTSINFDKKYDPAFFVHMTDIHVSHIKDANNQNFIQALDFTNNISPNILLSCGDNVDDFQYVTPKIKIADQIDEEFNQYDAIIKKILRNGTKIVDAAGNHDFFDVYSLESEENN</sequence>
<dbReference type="PANTHER" id="PTHR14795">
    <property type="entry name" value="HELICASE RELATED"/>
    <property type="match status" value="1"/>
</dbReference>
<dbReference type="RefSeq" id="XP_001327003.1">
    <property type="nucleotide sequence ID" value="XM_001326968.1"/>
</dbReference>
<evidence type="ECO:0000259" key="2">
    <source>
        <dbReference type="Pfam" id="PF00149"/>
    </source>
</evidence>
<dbReference type="InParanoid" id="A2DXS0"/>
<protein>
    <recommendedName>
        <fullName evidence="2">Calcineurin-like phosphoesterase domain-containing protein</fullName>
    </recommendedName>
</protein>
<organism evidence="3 4">
    <name type="scientific">Trichomonas vaginalis (strain ATCC PRA-98 / G3)</name>
    <dbReference type="NCBI Taxonomy" id="412133"/>
    <lineage>
        <taxon>Eukaryota</taxon>
        <taxon>Metamonada</taxon>
        <taxon>Parabasalia</taxon>
        <taxon>Trichomonadida</taxon>
        <taxon>Trichomonadidae</taxon>
        <taxon>Trichomonas</taxon>
    </lineage>
</organism>
<keyword evidence="1" id="KW-1133">Transmembrane helix</keyword>
<accession>A2DXS0</accession>
<feature type="domain" description="Calcineurin-like phosphoesterase" evidence="2">
    <location>
        <begin position="83"/>
        <end position="176"/>
    </location>
</feature>
<proteinExistence type="predicted"/>
<dbReference type="Proteomes" id="UP000001542">
    <property type="component" value="Unassembled WGS sequence"/>
</dbReference>
<keyword evidence="1" id="KW-0812">Transmembrane</keyword>
<dbReference type="Gene3D" id="3.60.21.10">
    <property type="match status" value="1"/>
</dbReference>
<name>A2DXS0_TRIV3</name>
<dbReference type="InterPro" id="IPR004843">
    <property type="entry name" value="Calcineurin-like_PHP"/>
</dbReference>
<dbReference type="Pfam" id="PF00149">
    <property type="entry name" value="Metallophos"/>
    <property type="match status" value="1"/>
</dbReference>
<reference evidence="3" key="1">
    <citation type="submission" date="2006-10" db="EMBL/GenBank/DDBJ databases">
        <authorList>
            <person name="Amadeo P."/>
            <person name="Zhao Q."/>
            <person name="Wortman J."/>
            <person name="Fraser-Liggett C."/>
            <person name="Carlton J."/>
        </authorList>
    </citation>
    <scope>NUCLEOTIDE SEQUENCE</scope>
    <source>
        <strain evidence="3">G3</strain>
    </source>
</reference>
<dbReference type="OrthoDB" id="27234at2759"/>
<dbReference type="AlphaFoldDB" id="A2DXS0"/>
<feature type="transmembrane region" description="Helical" evidence="1">
    <location>
        <begin position="42"/>
        <end position="61"/>
    </location>
</feature>
<dbReference type="KEGG" id="tva:4772774"/>
<dbReference type="SMR" id="A2DXS0"/>
<evidence type="ECO:0000256" key="1">
    <source>
        <dbReference type="SAM" id="Phobius"/>
    </source>
</evidence>
<keyword evidence="1" id="KW-0472">Membrane</keyword>
<dbReference type="InterPro" id="IPR029052">
    <property type="entry name" value="Metallo-depent_PP-like"/>
</dbReference>
<dbReference type="VEuPathDB" id="TrichDB:TVAG_219610"/>
<dbReference type="PANTHER" id="PTHR14795:SF0">
    <property type="entry name" value="TRANSMEMBRANE PROTEIN 62"/>
    <property type="match status" value="1"/>
</dbReference>
<evidence type="ECO:0000313" key="3">
    <source>
        <dbReference type="EMBL" id="EAY14780.1"/>
    </source>
</evidence>
<keyword evidence="4" id="KW-1185">Reference proteome</keyword>
<dbReference type="SUPFAM" id="SSF56300">
    <property type="entry name" value="Metallo-dependent phosphatases"/>
    <property type="match status" value="1"/>
</dbReference>
<gene>
    <name evidence="3" type="ORF">TVAG_219610</name>
</gene>
<evidence type="ECO:0000313" key="4">
    <source>
        <dbReference type="Proteomes" id="UP000001542"/>
    </source>
</evidence>
<reference evidence="3" key="2">
    <citation type="journal article" date="2007" name="Science">
        <title>Draft genome sequence of the sexually transmitted pathogen Trichomonas vaginalis.</title>
        <authorList>
            <person name="Carlton J.M."/>
            <person name="Hirt R.P."/>
            <person name="Silva J.C."/>
            <person name="Delcher A.L."/>
            <person name="Schatz M."/>
            <person name="Zhao Q."/>
            <person name="Wortman J.R."/>
            <person name="Bidwell S.L."/>
            <person name="Alsmark U.C.M."/>
            <person name="Besteiro S."/>
            <person name="Sicheritz-Ponten T."/>
            <person name="Noel C.J."/>
            <person name="Dacks J.B."/>
            <person name="Foster P.G."/>
            <person name="Simillion C."/>
            <person name="Van de Peer Y."/>
            <person name="Miranda-Saavedra D."/>
            <person name="Barton G.J."/>
            <person name="Westrop G.D."/>
            <person name="Mueller S."/>
            <person name="Dessi D."/>
            <person name="Fiori P.L."/>
            <person name="Ren Q."/>
            <person name="Paulsen I."/>
            <person name="Zhang H."/>
            <person name="Bastida-Corcuera F.D."/>
            <person name="Simoes-Barbosa A."/>
            <person name="Brown M.T."/>
            <person name="Hayes R.D."/>
            <person name="Mukherjee M."/>
            <person name="Okumura C.Y."/>
            <person name="Schneider R."/>
            <person name="Smith A.J."/>
            <person name="Vanacova S."/>
            <person name="Villalvazo M."/>
            <person name="Haas B.J."/>
            <person name="Pertea M."/>
            <person name="Feldblyum T.V."/>
            <person name="Utterback T.R."/>
            <person name="Shu C.L."/>
            <person name="Osoegawa K."/>
            <person name="de Jong P.J."/>
            <person name="Hrdy I."/>
            <person name="Horvathova L."/>
            <person name="Zubacova Z."/>
            <person name="Dolezal P."/>
            <person name="Malik S.B."/>
            <person name="Logsdon J.M. Jr."/>
            <person name="Henze K."/>
            <person name="Gupta A."/>
            <person name="Wang C.C."/>
            <person name="Dunne R.L."/>
            <person name="Upcroft J.A."/>
            <person name="Upcroft P."/>
            <person name="White O."/>
            <person name="Salzberg S.L."/>
            <person name="Tang P."/>
            <person name="Chiu C.-H."/>
            <person name="Lee Y.-S."/>
            <person name="Embley T.M."/>
            <person name="Coombs G.H."/>
            <person name="Mottram J.C."/>
            <person name="Tachezy J."/>
            <person name="Fraser-Liggett C.M."/>
            <person name="Johnson P.J."/>
        </authorList>
    </citation>
    <scope>NUCLEOTIDE SEQUENCE [LARGE SCALE GENOMIC DNA]</scope>
    <source>
        <strain evidence="3">G3</strain>
    </source>
</reference>
<dbReference type="GO" id="GO:0016787">
    <property type="term" value="F:hydrolase activity"/>
    <property type="evidence" value="ECO:0007669"/>
    <property type="project" value="InterPro"/>
</dbReference>
<dbReference type="VEuPathDB" id="TrichDB:TVAGG3_0683260"/>
<dbReference type="EMBL" id="DS113265">
    <property type="protein sequence ID" value="EAY14780.1"/>
    <property type="molecule type" value="Genomic_DNA"/>
</dbReference>